<dbReference type="Proteomes" id="UP000248536">
    <property type="component" value="Chromosome"/>
</dbReference>
<dbReference type="KEGG" id="spon:HME9304_00028"/>
<reference evidence="1 2" key="1">
    <citation type="submission" date="2018-06" db="EMBL/GenBank/DDBJ databases">
        <title>Spongiibacterium sp. HME9304 Genome sequencing and assembly.</title>
        <authorList>
            <person name="Kang H."/>
            <person name="Kim H."/>
            <person name="Joh K."/>
        </authorList>
    </citation>
    <scope>NUCLEOTIDE SEQUENCE [LARGE SCALE GENOMIC DNA]</scope>
    <source>
        <strain evidence="1 2">HME9304</strain>
    </source>
</reference>
<evidence type="ECO:0000313" key="1">
    <source>
        <dbReference type="EMBL" id="AWX43041.1"/>
    </source>
</evidence>
<keyword evidence="2" id="KW-1185">Reference proteome</keyword>
<protein>
    <submittedName>
        <fullName evidence="1">Uncharacterized protein</fullName>
    </submittedName>
</protein>
<accession>A0A2Z4LMJ4</accession>
<sequence>MFGNTHKKEISTDSLVVKDSVVHKKSVAEPNTTVQDLWKKWEKEKGTYKASLTPEVSKVFRSFPELDETAPSFHYNFSDNLAEFTEDYVRQQFQNSAETNTTLAAAAEVFDIIEREQRFINIITGNIAIELPVGVRQELSSGSSLTLGVIRMKYHKDYTEVDLFARLQLAELNVELMFGANGVRISRQGGIYEEAQLSLLSNVPVGLNGGQWLVTFLGGMDKQGGADESTYVTIDCEGKIKELGLAADVRIAKTVALPLNADGTLKYPGKTTPGTGENVINNDSYVGTNFSLQTAGINDLLIELDLPYFELRALPKWGFNIQNAILDLSDTKNAEGLEFPKLYTTQQLLVPDNENLWRGFYADEVSITLPPEFKKRNSEERITIGARELLIDNFGVSGDFYAMNVMNLNEGDASKWQFSLDSIGVDLKVNRFIKAGFNGEIVLPISNGKVSGGKLAYRGLITADQFYSVTVDVVEDVDFNIFRSKAKLFRDSYIKLEVENDRFYPEANLTGMMSFTDEQENTLNQTSSSSLSSENGIESLEFEGLSFQDFKIQTRERPYLSIGYAGYRDSITTPKLAGFELGFYEISIRTENQDQAILAFNSYINLDKTGIKGDVGLNVIGELQDGDYLKWRYKKIEVSSVEVDVKRKGFEFYGHLDFFRDNTIYGKGFAGELNLYSESIGIEVGAKGIFGSTDGYRYWLVDAHGRPTRSNNPNFTIYDIGGGVYHHMRKAGMDERADTMSGIYYAPDKNVSLGFKALAAFEVKRGASFTGLVALEMSFNSQENGGGISRLGFYGAAALIQGGGRTRDPFGSVDDMQQTVSDSEQALGNFHELSIDKEGIKYFADEVFPQILTGDELFAAQVAIDFDFTNHTYWGMCDVFLNAGPIKGAGEKNRLGYLEFYNAPDDWYIYVGTPTKRFGLQGIPIGPLTAKIDMYFMTGTILPDPARPPHNVIEILNLSEDDLSFNRNFNQQLAEGAGYVFGASFEVGKEIDWGIIYASIRAGVGFDLMMRDFGDAHCLGKSGPLGMDGWYATGQLYAYLQGEIGAQIKLFGMRKRVRILKAGIAVLAQAQLPNPWYMKGYAGVDVRVLGVVRIRSRLKVVIGEECEIVGKSGLQDIIMISDISPRDGFEDVDVFEAVQVAFNAPVGSIMQIEDETDRQSYRMNLKEFLVTSEGNPIQGETEFNETKDLAIFKSFEILPPEQEIRVMVKVSFEKWSGSSWMAVTDNGKPVFEEKEVRFVTADAPRNIPYHNIEYMYPVVDQKYMLPKESTTGYVQLNMGQAYLFGNGYKDKLYFLNESGNKIKADFQYVASQKRLNFSIPNLENETTYTYALVTLNPSDVDESLVMTSTQFNEIQEDLEISTNTIVGSAANGAFISRLDFPFTTSRHDTFRQKMNALRVNNTITYLDGYQDSGAIANVARMSLIMEEYEPFSTVELVGSAFTQDKPLIDVSAVLNDQYYIKDIYPLVYEEYPLDNNLRVQRNASILGMPPKKSIQLSSNYVNYVLADVENNFVKTYFPYRWHLPIAFYTDFKDLQYQVTNRYMRNGITNQAKYDTYEYIIFGRFPFMRKENYRVRFSYVLPNKTSGNSENINYKNSL</sequence>
<evidence type="ECO:0000313" key="2">
    <source>
        <dbReference type="Proteomes" id="UP000248536"/>
    </source>
</evidence>
<dbReference type="RefSeq" id="WP_112376658.1">
    <property type="nucleotide sequence ID" value="NZ_CP030104.1"/>
</dbReference>
<dbReference type="EMBL" id="CP030104">
    <property type="protein sequence ID" value="AWX43041.1"/>
    <property type="molecule type" value="Genomic_DNA"/>
</dbReference>
<gene>
    <name evidence="1" type="ORF">HME9304_00028</name>
</gene>
<proteinExistence type="predicted"/>
<dbReference type="OrthoDB" id="610610at2"/>
<organism evidence="1 2">
    <name type="scientific">Flagellimonas maritima</name>
    <dbReference type="NCBI Taxonomy" id="1383885"/>
    <lineage>
        <taxon>Bacteria</taxon>
        <taxon>Pseudomonadati</taxon>
        <taxon>Bacteroidota</taxon>
        <taxon>Flavobacteriia</taxon>
        <taxon>Flavobacteriales</taxon>
        <taxon>Flavobacteriaceae</taxon>
        <taxon>Flagellimonas</taxon>
    </lineage>
</organism>
<name>A0A2Z4LMJ4_9FLAO</name>